<organism evidence="5 6">
    <name type="scientific">Frankia nepalensis</name>
    <dbReference type="NCBI Taxonomy" id="1836974"/>
    <lineage>
        <taxon>Bacteria</taxon>
        <taxon>Bacillati</taxon>
        <taxon>Actinomycetota</taxon>
        <taxon>Actinomycetes</taxon>
        <taxon>Frankiales</taxon>
        <taxon>Frankiaceae</taxon>
        <taxon>Frankia</taxon>
    </lineage>
</organism>
<comment type="caution">
    <text evidence="5">The sequence shown here is derived from an EMBL/GenBank/DDBJ whole genome shotgun (WGS) entry which is preliminary data.</text>
</comment>
<dbReference type="SUPFAM" id="SSF46785">
    <property type="entry name" value="Winged helix' DNA-binding domain"/>
    <property type="match status" value="1"/>
</dbReference>
<dbReference type="InterPro" id="IPR036390">
    <property type="entry name" value="WH_DNA-bd_sf"/>
</dbReference>
<dbReference type="InterPro" id="IPR036388">
    <property type="entry name" value="WH-like_DNA-bd_sf"/>
</dbReference>
<proteinExistence type="inferred from homology"/>
<dbReference type="EMBL" id="JAEACQ010000227">
    <property type="protein sequence ID" value="MBL7629327.1"/>
    <property type="molecule type" value="Genomic_DNA"/>
</dbReference>
<dbReference type="Gene3D" id="1.10.10.10">
    <property type="entry name" value="Winged helix-like DNA-binding domain superfamily/Winged helix DNA-binding domain"/>
    <property type="match status" value="1"/>
</dbReference>
<evidence type="ECO:0000256" key="4">
    <source>
        <dbReference type="ARBA" id="ARBA00023163"/>
    </source>
</evidence>
<evidence type="ECO:0000313" key="6">
    <source>
        <dbReference type="Proteomes" id="UP000604475"/>
    </source>
</evidence>
<sequence>MDRERRPPGDLERSVMDELQTAGRPLTPREVLARLEGDLAYTTVMTILFRLHAKGLLKRERTGRAFAYRPVADEPGLAVRRIHQILDEGPDREVVLSRFLGSLSKRDEQVLRRMLDDLDTRPARPRARPPEE</sequence>
<gene>
    <name evidence="5" type="ORF">I7412_19590</name>
</gene>
<protein>
    <submittedName>
        <fullName evidence="5">BlaI/MecI/CopY family transcriptional regulator</fullName>
    </submittedName>
</protein>
<evidence type="ECO:0000256" key="1">
    <source>
        <dbReference type="ARBA" id="ARBA00011046"/>
    </source>
</evidence>
<dbReference type="AlphaFoldDB" id="A0A937UPP4"/>
<dbReference type="Proteomes" id="UP000604475">
    <property type="component" value="Unassembled WGS sequence"/>
</dbReference>
<keyword evidence="4" id="KW-0804">Transcription</keyword>
<dbReference type="Pfam" id="PF03965">
    <property type="entry name" value="Penicillinase_R"/>
    <property type="match status" value="1"/>
</dbReference>
<accession>A0A937UPP4</accession>
<dbReference type="GO" id="GO:0045892">
    <property type="term" value="P:negative regulation of DNA-templated transcription"/>
    <property type="evidence" value="ECO:0007669"/>
    <property type="project" value="InterPro"/>
</dbReference>
<keyword evidence="2" id="KW-0805">Transcription regulation</keyword>
<name>A0A937UPP4_9ACTN</name>
<evidence type="ECO:0000256" key="3">
    <source>
        <dbReference type="ARBA" id="ARBA00023125"/>
    </source>
</evidence>
<comment type="similarity">
    <text evidence="1">Belongs to the BlaI transcriptional regulatory family.</text>
</comment>
<dbReference type="InterPro" id="IPR005650">
    <property type="entry name" value="BlaI_family"/>
</dbReference>
<dbReference type="RefSeq" id="WP_203007061.1">
    <property type="nucleotide sequence ID" value="NZ_JADWYU010000131.1"/>
</dbReference>
<reference evidence="5" key="1">
    <citation type="submission" date="2020-12" db="EMBL/GenBank/DDBJ databases">
        <title>Genomic characterization of non-nitrogen-fixing Frankia strains.</title>
        <authorList>
            <person name="Carlos-Shanley C."/>
            <person name="Guerra T."/>
            <person name="Hahn D."/>
        </authorList>
    </citation>
    <scope>NUCLEOTIDE SEQUENCE</scope>
    <source>
        <strain evidence="5">CN6</strain>
    </source>
</reference>
<keyword evidence="3" id="KW-0238">DNA-binding</keyword>
<evidence type="ECO:0000256" key="2">
    <source>
        <dbReference type="ARBA" id="ARBA00023015"/>
    </source>
</evidence>
<dbReference type="GO" id="GO:0003677">
    <property type="term" value="F:DNA binding"/>
    <property type="evidence" value="ECO:0007669"/>
    <property type="project" value="UniProtKB-KW"/>
</dbReference>
<keyword evidence="6" id="KW-1185">Reference proteome</keyword>
<evidence type="ECO:0000313" key="5">
    <source>
        <dbReference type="EMBL" id="MBL7629327.1"/>
    </source>
</evidence>